<keyword evidence="2" id="KW-1185">Reference proteome</keyword>
<protein>
    <submittedName>
        <fullName evidence="1">Uncharacterized protein</fullName>
    </submittedName>
</protein>
<evidence type="ECO:0000313" key="1">
    <source>
        <dbReference type="EMBL" id="EKM56255.1"/>
    </source>
</evidence>
<dbReference type="Proteomes" id="UP000008370">
    <property type="component" value="Unassembled WGS sequence"/>
</dbReference>
<dbReference type="InParanoid" id="K5WAL7"/>
<name>K5WAL7_PHACS</name>
<dbReference type="GeneID" id="18915730"/>
<proteinExistence type="predicted"/>
<dbReference type="AlphaFoldDB" id="K5WAL7"/>
<dbReference type="HOGENOM" id="CLU_1971308_0_0_1"/>
<reference evidence="1 2" key="1">
    <citation type="journal article" date="2012" name="BMC Genomics">
        <title>Comparative genomics of the white-rot fungi, Phanerochaete carnosa and P. chrysosporium, to elucidate the genetic basis of the distinct wood types they colonize.</title>
        <authorList>
            <person name="Suzuki H."/>
            <person name="MacDonald J."/>
            <person name="Syed K."/>
            <person name="Salamov A."/>
            <person name="Hori C."/>
            <person name="Aerts A."/>
            <person name="Henrissat B."/>
            <person name="Wiebenga A."/>
            <person name="vanKuyk P.A."/>
            <person name="Barry K."/>
            <person name="Lindquist E."/>
            <person name="LaButti K."/>
            <person name="Lapidus A."/>
            <person name="Lucas S."/>
            <person name="Coutinho P."/>
            <person name="Gong Y."/>
            <person name="Samejima M."/>
            <person name="Mahadevan R."/>
            <person name="Abou-Zaid M."/>
            <person name="de Vries R.P."/>
            <person name="Igarashi K."/>
            <person name="Yadav J.S."/>
            <person name="Grigoriev I.V."/>
            <person name="Master E.R."/>
        </authorList>
    </citation>
    <scope>NUCLEOTIDE SEQUENCE [LARGE SCALE GENOMIC DNA]</scope>
    <source>
        <strain evidence="1 2">HHB-10118-sp</strain>
    </source>
</reference>
<dbReference type="RefSeq" id="XP_007394110.1">
    <property type="nucleotide sequence ID" value="XM_007394048.1"/>
</dbReference>
<sequence>MTSHALTEDATALGARANCHGVVACTQPIIRIHEETDASKLYFYEDVTLEPADVMDQAWSIRRRIATLGPAIPITRCLCEPDRYGDDELFLLDMVPDTNMALRPQPSIRVPEPCADCAVVSAHVSVS</sequence>
<dbReference type="EMBL" id="JH930471">
    <property type="protein sequence ID" value="EKM56255.1"/>
    <property type="molecule type" value="Genomic_DNA"/>
</dbReference>
<evidence type="ECO:0000313" key="2">
    <source>
        <dbReference type="Proteomes" id="UP000008370"/>
    </source>
</evidence>
<organism evidence="1 2">
    <name type="scientific">Phanerochaete carnosa (strain HHB-10118-sp)</name>
    <name type="common">White-rot fungus</name>
    <name type="synonym">Peniophora carnosa</name>
    <dbReference type="NCBI Taxonomy" id="650164"/>
    <lineage>
        <taxon>Eukaryota</taxon>
        <taxon>Fungi</taxon>
        <taxon>Dikarya</taxon>
        <taxon>Basidiomycota</taxon>
        <taxon>Agaricomycotina</taxon>
        <taxon>Agaricomycetes</taxon>
        <taxon>Polyporales</taxon>
        <taxon>Phanerochaetaceae</taxon>
        <taxon>Phanerochaete</taxon>
    </lineage>
</organism>
<gene>
    <name evidence="1" type="ORF">PHACADRAFT_253286</name>
</gene>
<accession>K5WAL7</accession>
<dbReference type="KEGG" id="pco:PHACADRAFT_253286"/>